<dbReference type="PANTHER" id="PTHR46674:SF1">
    <property type="entry name" value="INACTIVE PEPTIDYL-PROLYL CIS-TRANS ISOMERASE FKBP6"/>
    <property type="match status" value="1"/>
</dbReference>
<dbReference type="OMA" id="RGTKFEF"/>
<organism evidence="7 8">
    <name type="scientific">Oryzias javanicus</name>
    <name type="common">Javanese ricefish</name>
    <name type="synonym">Aplocheilus javanicus</name>
    <dbReference type="NCBI Taxonomy" id="123683"/>
    <lineage>
        <taxon>Eukaryota</taxon>
        <taxon>Metazoa</taxon>
        <taxon>Chordata</taxon>
        <taxon>Craniata</taxon>
        <taxon>Vertebrata</taxon>
        <taxon>Euteleostomi</taxon>
        <taxon>Actinopterygii</taxon>
        <taxon>Neopterygii</taxon>
        <taxon>Teleostei</taxon>
        <taxon>Neoteleostei</taxon>
        <taxon>Acanthomorphata</taxon>
        <taxon>Ovalentaria</taxon>
        <taxon>Atherinomorphae</taxon>
        <taxon>Beloniformes</taxon>
        <taxon>Adrianichthyidae</taxon>
        <taxon>Oryziinae</taxon>
        <taxon>Oryzias</taxon>
    </lineage>
</organism>
<dbReference type="Proteomes" id="UP000283210">
    <property type="component" value="Chromosome 24"/>
</dbReference>
<evidence type="ECO:0000259" key="6">
    <source>
        <dbReference type="PROSITE" id="PS50059"/>
    </source>
</evidence>
<evidence type="ECO:0000313" key="8">
    <source>
        <dbReference type="Proteomes" id="UP000283210"/>
    </source>
</evidence>
<dbReference type="PANTHER" id="PTHR46674">
    <property type="entry name" value="INACTIVE PEPTIDYL-PROLYL CIS-TRANS ISOMERASE FKBP6"/>
    <property type="match status" value="1"/>
</dbReference>
<dbReference type="InterPro" id="IPR019734">
    <property type="entry name" value="TPR_rpt"/>
</dbReference>
<proteinExistence type="inferred from homology"/>
<dbReference type="Pfam" id="PF13181">
    <property type="entry name" value="TPR_8"/>
    <property type="match status" value="1"/>
</dbReference>
<keyword evidence="8" id="KW-1185">Reference proteome</keyword>
<evidence type="ECO:0000256" key="5">
    <source>
        <dbReference type="PROSITE-ProRule" id="PRU00339"/>
    </source>
</evidence>
<dbReference type="SMART" id="SM00028">
    <property type="entry name" value="TPR"/>
    <property type="match status" value="3"/>
</dbReference>
<feature type="repeat" description="TPR" evidence="5">
    <location>
        <begin position="252"/>
        <end position="285"/>
    </location>
</feature>
<dbReference type="GO" id="GO:0005737">
    <property type="term" value="C:cytoplasm"/>
    <property type="evidence" value="ECO:0007669"/>
    <property type="project" value="TreeGrafter"/>
</dbReference>
<reference evidence="7 8" key="2">
    <citation type="submission" date="2019-01" db="EMBL/GenBank/DDBJ databases">
        <title>A chromosome length genome reference of the Java medaka (oryzias javanicus).</title>
        <authorList>
            <person name="Herpin A."/>
            <person name="Takehana Y."/>
            <person name="Naruse K."/>
            <person name="Ansai S."/>
            <person name="Kawaguchi M."/>
        </authorList>
    </citation>
    <scope>NUCLEOTIDE SEQUENCE [LARGE SCALE GENOMIC DNA]</scope>
    <source>
        <strain evidence="7">RS831</strain>
        <tissue evidence="7">Whole body</tissue>
    </source>
</reference>
<keyword evidence="2" id="KW-0677">Repeat</keyword>
<dbReference type="SUPFAM" id="SSF54534">
    <property type="entry name" value="FKBP-like"/>
    <property type="match status" value="1"/>
</dbReference>
<evidence type="ECO:0000256" key="3">
    <source>
        <dbReference type="ARBA" id="ARBA00022803"/>
    </source>
</evidence>
<comment type="catalytic activity">
    <reaction evidence="4">
        <text>[protein]-peptidylproline (omega=180) = [protein]-peptidylproline (omega=0)</text>
        <dbReference type="Rhea" id="RHEA:16237"/>
        <dbReference type="Rhea" id="RHEA-COMP:10747"/>
        <dbReference type="Rhea" id="RHEA-COMP:10748"/>
        <dbReference type="ChEBI" id="CHEBI:83833"/>
        <dbReference type="ChEBI" id="CHEBI:83834"/>
        <dbReference type="EC" id="5.2.1.8"/>
    </reaction>
</comment>
<dbReference type="Pfam" id="PF14559">
    <property type="entry name" value="TPR_19"/>
    <property type="match status" value="1"/>
</dbReference>
<dbReference type="SUPFAM" id="SSF48452">
    <property type="entry name" value="TPR-like"/>
    <property type="match status" value="1"/>
</dbReference>
<dbReference type="EMBL" id="CM012460">
    <property type="protein sequence ID" value="RVE56193.1"/>
    <property type="molecule type" value="Genomic_DNA"/>
</dbReference>
<reference evidence="7 8" key="1">
    <citation type="submission" date="2018-11" db="EMBL/GenBank/DDBJ databases">
        <authorList>
            <person name="Lopez-Roques C."/>
            <person name="Donnadieu C."/>
            <person name="Bouchez O."/>
            <person name="Klopp C."/>
            <person name="Cabau C."/>
            <person name="Zahm M."/>
        </authorList>
    </citation>
    <scope>NUCLEOTIDE SEQUENCE [LARGE SCALE GENOMIC DNA]</scope>
    <source>
        <strain evidence="7">RS831</strain>
        <tissue evidence="7">Whole body</tissue>
    </source>
</reference>
<dbReference type="GO" id="GO:0007283">
    <property type="term" value="P:spermatogenesis"/>
    <property type="evidence" value="ECO:0007669"/>
    <property type="project" value="TreeGrafter"/>
</dbReference>
<dbReference type="GO" id="GO:0034587">
    <property type="term" value="P:piRNA processing"/>
    <property type="evidence" value="ECO:0007669"/>
    <property type="project" value="TreeGrafter"/>
</dbReference>
<dbReference type="Pfam" id="PF00254">
    <property type="entry name" value="FKBP_C"/>
    <property type="match status" value="1"/>
</dbReference>
<dbReference type="AlphaFoldDB" id="A0A3S2PN17"/>
<dbReference type="InterPro" id="IPR042282">
    <property type="entry name" value="FKBP6/shu"/>
</dbReference>
<dbReference type="InterPro" id="IPR046357">
    <property type="entry name" value="PPIase_dom_sf"/>
</dbReference>
<dbReference type="EC" id="5.2.1.8" evidence="4"/>
<dbReference type="Gene3D" id="3.10.50.40">
    <property type="match status" value="1"/>
</dbReference>
<sequence length="323" mass="36612">MATNGLLWGVHRTSRFPSPFDLLQQRMTDVLGDGGILKEVLHPGEGPPVPRNASVLVHYSGYLEYADQPFETTTNLMRPRLLKIGRELTLWGLELGLLTMKRGELSRFLFQPEYAYGDLGCPPRIPAAAVVLYEVQILDHFDSEQVEEFLAMSPEEQSSAPLPQVLVVTNTLRSLGNTYFSWSQHERAKDSYKQAVMVLENRELQSEPLKEKVQTALLPLYLNLSLTELRLESWNKALKYASKALEVDSSNTKALYRSGQAYLELGDCTTALKFLKAAQDKKPYDADINNLLKKVATQYKDSLDKEKDFCSKMFRSPRSPEKM</sequence>
<evidence type="ECO:0000256" key="1">
    <source>
        <dbReference type="ARBA" id="ARBA00009648"/>
    </source>
</evidence>
<dbReference type="InterPro" id="IPR001179">
    <property type="entry name" value="PPIase_FKBP_dom"/>
</dbReference>
<comment type="similarity">
    <text evidence="1">Belongs to the FKBP6 family.</text>
</comment>
<keyword evidence="4" id="KW-0697">Rotamase</keyword>
<keyword evidence="4" id="KW-0413">Isomerase</keyword>
<dbReference type="OrthoDB" id="8116123at2759"/>
<keyword evidence="3 5" id="KW-0802">TPR repeat</keyword>
<dbReference type="GO" id="GO:0051879">
    <property type="term" value="F:Hsp90 protein binding"/>
    <property type="evidence" value="ECO:0007669"/>
    <property type="project" value="TreeGrafter"/>
</dbReference>
<dbReference type="PROSITE" id="PS50059">
    <property type="entry name" value="FKBP_PPIASE"/>
    <property type="match status" value="1"/>
</dbReference>
<evidence type="ECO:0000256" key="2">
    <source>
        <dbReference type="ARBA" id="ARBA00022737"/>
    </source>
</evidence>
<feature type="domain" description="PPIase FKBP-type" evidence="6">
    <location>
        <begin position="52"/>
        <end position="141"/>
    </location>
</feature>
<accession>A0A3S2PN17</accession>
<evidence type="ECO:0000313" key="7">
    <source>
        <dbReference type="EMBL" id="RVE56193.1"/>
    </source>
</evidence>
<feature type="repeat" description="TPR" evidence="5">
    <location>
        <begin position="218"/>
        <end position="251"/>
    </location>
</feature>
<dbReference type="PROSITE" id="PS50005">
    <property type="entry name" value="TPR"/>
    <property type="match status" value="3"/>
</dbReference>
<name>A0A3S2PN17_ORYJA</name>
<feature type="repeat" description="TPR" evidence="5">
    <location>
        <begin position="169"/>
        <end position="202"/>
    </location>
</feature>
<dbReference type="GO" id="GO:0003755">
    <property type="term" value="F:peptidyl-prolyl cis-trans isomerase activity"/>
    <property type="evidence" value="ECO:0007669"/>
    <property type="project" value="UniProtKB-KW"/>
</dbReference>
<protein>
    <recommendedName>
        <fullName evidence="4">peptidylprolyl isomerase</fullName>
        <ecNumber evidence="4">5.2.1.8</ecNumber>
    </recommendedName>
</protein>
<dbReference type="InterPro" id="IPR011990">
    <property type="entry name" value="TPR-like_helical_dom_sf"/>
</dbReference>
<dbReference type="Gene3D" id="1.25.40.10">
    <property type="entry name" value="Tetratricopeptide repeat domain"/>
    <property type="match status" value="1"/>
</dbReference>
<evidence type="ECO:0000256" key="4">
    <source>
        <dbReference type="PROSITE-ProRule" id="PRU00277"/>
    </source>
</evidence>
<gene>
    <name evidence="7" type="ORF">OJAV_G00233580</name>
</gene>